<dbReference type="EMBL" id="JACSIT010000154">
    <property type="protein sequence ID" value="MBC6996802.1"/>
    <property type="molecule type" value="Genomic_DNA"/>
</dbReference>
<reference evidence="1" key="1">
    <citation type="submission" date="2020-08" db="EMBL/GenBank/DDBJ databases">
        <title>Lewinella bacteria from marine environments.</title>
        <authorList>
            <person name="Zhong Y."/>
        </authorList>
    </citation>
    <scope>NUCLEOTIDE SEQUENCE</scope>
    <source>
        <strain evidence="1">KCTC 42187</strain>
    </source>
</reference>
<name>A0A923PU09_9BACT</name>
<dbReference type="CDD" id="cd14252">
    <property type="entry name" value="Dockerin_like"/>
    <property type="match status" value="1"/>
</dbReference>
<evidence type="ECO:0000313" key="2">
    <source>
        <dbReference type="Proteomes" id="UP000650081"/>
    </source>
</evidence>
<dbReference type="InterPro" id="IPR036439">
    <property type="entry name" value="Dockerin_dom_sf"/>
</dbReference>
<protein>
    <submittedName>
        <fullName evidence="1">T9SS type A sorting domain-containing protein</fullName>
    </submittedName>
</protein>
<dbReference type="InterPro" id="IPR026444">
    <property type="entry name" value="Secre_tail"/>
</dbReference>
<dbReference type="RefSeq" id="WP_187468806.1">
    <property type="nucleotide sequence ID" value="NZ_JACSIT010000154.1"/>
</dbReference>
<dbReference type="PROSITE" id="PS00018">
    <property type="entry name" value="EF_HAND_1"/>
    <property type="match status" value="1"/>
</dbReference>
<keyword evidence="2" id="KW-1185">Reference proteome</keyword>
<dbReference type="InterPro" id="IPR013784">
    <property type="entry name" value="Carb-bd-like_fold"/>
</dbReference>
<accession>A0A923PU09</accession>
<dbReference type="GO" id="GO:0000272">
    <property type="term" value="P:polysaccharide catabolic process"/>
    <property type="evidence" value="ECO:0007669"/>
    <property type="project" value="InterPro"/>
</dbReference>
<gene>
    <name evidence="1" type="ORF">H9S92_21695</name>
</gene>
<sequence length="1384" mass="148375">MIYSNLLSGDADADGDGLVPPESAFNIVINDSNPANGRIVDGCGTFTYTITPVPGSGIIGFTNGSGSITAADVSSPVQVSTAVPRGPFLTPHLASLTINTLPVSVSRSFIIDRATTIPRMSTLDPQLMTRLLAGGDIPRFTDGCSDIKVVVKDVVREISECGNIIITRTFTATDESTTCSSGGPSSSPTIVSYDIVLERPRGSNVQPPAPVVNIECNNPDLVPGVNPPPAVEDRPFLNGPAGPIYLNTTYGNVGASFSDSERIQTCTNTYKFVRTWTVIDWCDPDNVRSFSQLVKVGDTSPPTLTLPTQDLDFDGLPDTGPLVFSTNAPGCGAVLSTNTNGLRVTDLCSSVTSLEAFVLLNGNPDDLLGPINVYAPSPVNRLTPFLPAGPHVLRYVATDQCGNEAVGEVQILIEDRSGPVIIAEDALNVSLSNSGFAEVAATDVDRGSYDDCSDIVLEIAFANPATLLSIGGFGPSITLTCIDVGAVPVILRATDANGNQNQRMSVINVVDNSAPLCIAPGSVSLSCTEAATMLPEDVNVFFAADPNGTINMFNEMFGLPTSLDNCGNELTTQTIFSTINDCGTGQVTRVFTVTDARGFTSAPGCQQIINVGGVRNYTLEFPADASATCGFSPSFNNVVYTPLGCDMVVSTMDVDTFFATSDACFKIRRTIEVINWCEYDGIGAYYNVPRDADNDGNFNESTFLHIVPNGNTNSLDDVAILDRDGVRTNANNIGFLDPNYATSRSRGAFRYVQFLKVFDDEAPILTHVETEVEGTEDCNGGDVTIEYNIYDACSGATVTTTAELDLDYAPAGGFTASRAIRSDELTNNGSGNYAVTLDEIPAGEHALRVRGFDGCGNTTGRIIPFTVADNAAISPICVRNLTFVLMNDGDGGGIASVEADDYVVDVTGNCNNRPLRYSVYREEEEAGVPGFVPMPGRGSFLVNCEDEGEISVRVYVFAENGQSSFCATTARITAFNPQICANSNGTGSLAGFITSPTNELLRGIEVHISDLEQMDNMMYTDDNGSFLFNDLMEGHEYMIRPSMPDQVDLARVKTSDIFKITNHVLGIERITNPYRLIAADVNADGVINISDMVAIRRVILGLDNTFTDGPTWRFIRRSFSLDGLQEGWDPAIFPSTFTVDELRGHNREADFVAIEIGDVFTEIIPRSDLHFTAQDQVLKAGERATISLGAADLAGFQGTLDAAPGLVIENWHSTLLSAGNVNAQSLQRGLLAISYNGAEDLAGREIIRLDVRADINLRISDYLRVSDRVTFPEAIAKEGGTAGLRIAFEQSNTTEGLALFQNYPNPVFAQTTIEFDLPSPSEVSLEVRDITGRLLKELHLQGNAGRNSVMLSSHNDLMNATGIFTYTLRVGQERLTKRMTVVAH</sequence>
<proteinExistence type="predicted"/>
<evidence type="ECO:0000313" key="1">
    <source>
        <dbReference type="EMBL" id="MBC6996802.1"/>
    </source>
</evidence>
<dbReference type="Proteomes" id="UP000650081">
    <property type="component" value="Unassembled WGS sequence"/>
</dbReference>
<dbReference type="NCBIfam" id="TIGR04183">
    <property type="entry name" value="Por_Secre_tail"/>
    <property type="match status" value="1"/>
</dbReference>
<dbReference type="SUPFAM" id="SSF63446">
    <property type="entry name" value="Type I dockerin domain"/>
    <property type="match status" value="1"/>
</dbReference>
<organism evidence="1 2">
    <name type="scientific">Neolewinella lacunae</name>
    <dbReference type="NCBI Taxonomy" id="1517758"/>
    <lineage>
        <taxon>Bacteria</taxon>
        <taxon>Pseudomonadati</taxon>
        <taxon>Bacteroidota</taxon>
        <taxon>Saprospiria</taxon>
        <taxon>Saprospirales</taxon>
        <taxon>Lewinellaceae</taxon>
        <taxon>Neolewinella</taxon>
    </lineage>
</organism>
<dbReference type="InterPro" id="IPR018247">
    <property type="entry name" value="EF_Hand_1_Ca_BS"/>
</dbReference>
<dbReference type="SUPFAM" id="SSF49452">
    <property type="entry name" value="Starch-binding domain-like"/>
    <property type="match status" value="1"/>
</dbReference>
<dbReference type="Gene3D" id="1.10.1330.10">
    <property type="entry name" value="Dockerin domain"/>
    <property type="match status" value="1"/>
</dbReference>
<comment type="caution">
    <text evidence="1">The sequence shown here is derived from an EMBL/GenBank/DDBJ whole genome shotgun (WGS) entry which is preliminary data.</text>
</comment>
<dbReference type="GO" id="GO:0030246">
    <property type="term" value="F:carbohydrate binding"/>
    <property type="evidence" value="ECO:0007669"/>
    <property type="project" value="InterPro"/>
</dbReference>